<reference evidence="6 7" key="1">
    <citation type="journal article" date="2007" name="Nature">
        <title>Evolution of genes and genomes on the Drosophila phylogeny.</title>
        <authorList>
            <consortium name="Drosophila 12 Genomes Consortium"/>
            <person name="Clark A.G."/>
            <person name="Eisen M.B."/>
            <person name="Smith D.R."/>
            <person name="Bergman C.M."/>
            <person name="Oliver B."/>
            <person name="Markow T.A."/>
            <person name="Kaufman T.C."/>
            <person name="Kellis M."/>
            <person name="Gelbart W."/>
            <person name="Iyer V.N."/>
            <person name="Pollard D.A."/>
            <person name="Sackton T.B."/>
            <person name="Larracuente A.M."/>
            <person name="Singh N.D."/>
            <person name="Abad J.P."/>
            <person name="Abt D.N."/>
            <person name="Adryan B."/>
            <person name="Aguade M."/>
            <person name="Akashi H."/>
            <person name="Anderson W.W."/>
            <person name="Aquadro C.F."/>
            <person name="Ardell D.H."/>
            <person name="Arguello R."/>
            <person name="Artieri C.G."/>
            <person name="Barbash D.A."/>
            <person name="Barker D."/>
            <person name="Barsanti P."/>
            <person name="Batterham P."/>
            <person name="Batzoglou S."/>
            <person name="Begun D."/>
            <person name="Bhutkar A."/>
            <person name="Blanco E."/>
            <person name="Bosak S.A."/>
            <person name="Bradley R.K."/>
            <person name="Brand A.D."/>
            <person name="Brent M.R."/>
            <person name="Brooks A.N."/>
            <person name="Brown R.H."/>
            <person name="Butlin R.K."/>
            <person name="Caggese C."/>
            <person name="Calvi B.R."/>
            <person name="Bernardo de Carvalho A."/>
            <person name="Caspi A."/>
            <person name="Castrezana S."/>
            <person name="Celniker S.E."/>
            <person name="Chang J.L."/>
            <person name="Chapple C."/>
            <person name="Chatterji S."/>
            <person name="Chinwalla A."/>
            <person name="Civetta A."/>
            <person name="Clifton S.W."/>
            <person name="Comeron J.M."/>
            <person name="Costello J.C."/>
            <person name="Coyne J.A."/>
            <person name="Daub J."/>
            <person name="David R.G."/>
            <person name="Delcher A.L."/>
            <person name="Delehaunty K."/>
            <person name="Do C.B."/>
            <person name="Ebling H."/>
            <person name="Edwards K."/>
            <person name="Eickbush T."/>
            <person name="Evans J.D."/>
            <person name="Filipski A."/>
            <person name="Findeiss S."/>
            <person name="Freyhult E."/>
            <person name="Fulton L."/>
            <person name="Fulton R."/>
            <person name="Garcia A.C."/>
            <person name="Gardiner A."/>
            <person name="Garfield D.A."/>
            <person name="Garvin B.E."/>
            <person name="Gibson G."/>
            <person name="Gilbert D."/>
            <person name="Gnerre S."/>
            <person name="Godfrey J."/>
            <person name="Good R."/>
            <person name="Gotea V."/>
            <person name="Gravely B."/>
            <person name="Greenberg A.J."/>
            <person name="Griffiths-Jones S."/>
            <person name="Gross S."/>
            <person name="Guigo R."/>
            <person name="Gustafson E.A."/>
            <person name="Haerty W."/>
            <person name="Hahn M.W."/>
            <person name="Halligan D.L."/>
            <person name="Halpern A.L."/>
            <person name="Halter G.M."/>
            <person name="Han M.V."/>
            <person name="Heger A."/>
            <person name="Hillier L."/>
            <person name="Hinrichs A.S."/>
            <person name="Holmes I."/>
            <person name="Hoskins R.A."/>
            <person name="Hubisz M.J."/>
            <person name="Hultmark D."/>
            <person name="Huntley M.A."/>
            <person name="Jaffe D.B."/>
            <person name="Jagadeeshan S."/>
            <person name="Jeck W.R."/>
            <person name="Johnson J."/>
            <person name="Jones C.D."/>
            <person name="Jordan W.C."/>
            <person name="Karpen G.H."/>
            <person name="Kataoka E."/>
            <person name="Keightley P.D."/>
            <person name="Kheradpour P."/>
            <person name="Kirkness E.F."/>
            <person name="Koerich L.B."/>
            <person name="Kristiansen K."/>
            <person name="Kudrna D."/>
            <person name="Kulathinal R.J."/>
            <person name="Kumar S."/>
            <person name="Kwok R."/>
            <person name="Lander E."/>
            <person name="Langley C.H."/>
            <person name="Lapoint R."/>
            <person name="Lazzaro B.P."/>
            <person name="Lee S.J."/>
            <person name="Levesque L."/>
            <person name="Li R."/>
            <person name="Lin C.F."/>
            <person name="Lin M.F."/>
            <person name="Lindblad-Toh K."/>
            <person name="Llopart A."/>
            <person name="Long M."/>
            <person name="Low L."/>
            <person name="Lozovsky E."/>
            <person name="Lu J."/>
            <person name="Luo M."/>
            <person name="Machado C.A."/>
            <person name="Makalowski W."/>
            <person name="Marzo M."/>
            <person name="Matsuda M."/>
            <person name="Matzkin L."/>
            <person name="McAllister B."/>
            <person name="McBride C.S."/>
            <person name="McKernan B."/>
            <person name="McKernan K."/>
            <person name="Mendez-Lago M."/>
            <person name="Minx P."/>
            <person name="Mollenhauer M.U."/>
            <person name="Montooth K."/>
            <person name="Mount S.M."/>
            <person name="Mu X."/>
            <person name="Myers E."/>
            <person name="Negre B."/>
            <person name="Newfeld S."/>
            <person name="Nielsen R."/>
            <person name="Noor M.A."/>
            <person name="O'Grady P."/>
            <person name="Pachter L."/>
            <person name="Papaceit M."/>
            <person name="Parisi M.J."/>
            <person name="Parisi M."/>
            <person name="Parts L."/>
            <person name="Pedersen J.S."/>
            <person name="Pesole G."/>
            <person name="Phillippy A.M."/>
            <person name="Ponting C.P."/>
            <person name="Pop M."/>
            <person name="Porcelli D."/>
            <person name="Powell J.R."/>
            <person name="Prohaska S."/>
            <person name="Pruitt K."/>
            <person name="Puig M."/>
            <person name="Quesneville H."/>
            <person name="Ram K.R."/>
            <person name="Rand D."/>
            <person name="Rasmussen M.D."/>
            <person name="Reed L.K."/>
            <person name="Reenan R."/>
            <person name="Reily A."/>
            <person name="Remington K.A."/>
            <person name="Rieger T.T."/>
            <person name="Ritchie M.G."/>
            <person name="Robin C."/>
            <person name="Rogers Y.H."/>
            <person name="Rohde C."/>
            <person name="Rozas J."/>
            <person name="Rubenfield M.J."/>
            <person name="Ruiz A."/>
            <person name="Russo S."/>
            <person name="Salzberg S.L."/>
            <person name="Sanchez-Gracia A."/>
            <person name="Saranga D.J."/>
            <person name="Sato H."/>
            <person name="Schaeffer S.W."/>
            <person name="Schatz M.C."/>
            <person name="Schlenke T."/>
            <person name="Schwartz R."/>
            <person name="Segarra C."/>
            <person name="Singh R.S."/>
            <person name="Sirot L."/>
            <person name="Sirota M."/>
            <person name="Sisneros N.B."/>
            <person name="Smith C.D."/>
            <person name="Smith T.F."/>
            <person name="Spieth J."/>
            <person name="Stage D.E."/>
            <person name="Stark A."/>
            <person name="Stephan W."/>
            <person name="Strausberg R.L."/>
            <person name="Strempel S."/>
            <person name="Sturgill D."/>
            <person name="Sutton G."/>
            <person name="Sutton G.G."/>
            <person name="Tao W."/>
            <person name="Teichmann S."/>
            <person name="Tobari Y.N."/>
            <person name="Tomimura Y."/>
            <person name="Tsolas J.M."/>
            <person name="Valente V.L."/>
            <person name="Venter E."/>
            <person name="Venter J.C."/>
            <person name="Vicario S."/>
            <person name="Vieira F.G."/>
            <person name="Vilella A.J."/>
            <person name="Villasante A."/>
            <person name="Walenz B."/>
            <person name="Wang J."/>
            <person name="Wasserman M."/>
            <person name="Watts T."/>
            <person name="Wilson D."/>
            <person name="Wilson R.K."/>
            <person name="Wing R.A."/>
            <person name="Wolfner M.F."/>
            <person name="Wong A."/>
            <person name="Wong G.K."/>
            <person name="Wu C.I."/>
            <person name="Wu G."/>
            <person name="Yamamoto D."/>
            <person name="Yang H.P."/>
            <person name="Yang S.P."/>
            <person name="Yorke J.A."/>
            <person name="Yoshida K."/>
            <person name="Zdobnov E."/>
            <person name="Zhang P."/>
            <person name="Zhang Y."/>
            <person name="Zimin A.V."/>
            <person name="Baldwin J."/>
            <person name="Abdouelleil A."/>
            <person name="Abdulkadir J."/>
            <person name="Abebe A."/>
            <person name="Abera B."/>
            <person name="Abreu J."/>
            <person name="Acer S.C."/>
            <person name="Aftuck L."/>
            <person name="Alexander A."/>
            <person name="An P."/>
            <person name="Anderson E."/>
            <person name="Anderson S."/>
            <person name="Arachi H."/>
            <person name="Azer M."/>
            <person name="Bachantsang P."/>
            <person name="Barry A."/>
            <person name="Bayul T."/>
            <person name="Berlin A."/>
            <person name="Bessette D."/>
            <person name="Bloom T."/>
            <person name="Blye J."/>
            <person name="Boguslavskiy L."/>
            <person name="Bonnet C."/>
            <person name="Boukhgalter B."/>
            <person name="Bourzgui I."/>
            <person name="Brown A."/>
            <person name="Cahill P."/>
            <person name="Channer S."/>
            <person name="Cheshatsang Y."/>
            <person name="Chuda L."/>
            <person name="Citroen M."/>
            <person name="Collymore A."/>
            <person name="Cooke P."/>
            <person name="Costello M."/>
            <person name="D'Aco K."/>
            <person name="Daza R."/>
            <person name="De Haan G."/>
            <person name="DeGray S."/>
            <person name="DeMaso C."/>
            <person name="Dhargay N."/>
            <person name="Dooley K."/>
            <person name="Dooley E."/>
            <person name="Doricent M."/>
            <person name="Dorje P."/>
            <person name="Dorjee K."/>
            <person name="Dupes A."/>
            <person name="Elong R."/>
            <person name="Falk J."/>
            <person name="Farina A."/>
            <person name="Faro S."/>
            <person name="Ferguson D."/>
            <person name="Fisher S."/>
            <person name="Foley C.D."/>
            <person name="Franke A."/>
            <person name="Friedrich D."/>
            <person name="Gadbois L."/>
            <person name="Gearin G."/>
            <person name="Gearin C.R."/>
            <person name="Giannoukos G."/>
            <person name="Goode T."/>
            <person name="Graham J."/>
            <person name="Grandbois E."/>
            <person name="Grewal S."/>
            <person name="Gyaltsen K."/>
            <person name="Hafez N."/>
            <person name="Hagos B."/>
            <person name="Hall J."/>
            <person name="Henson C."/>
            <person name="Hollinger A."/>
            <person name="Honan T."/>
            <person name="Huard M.D."/>
            <person name="Hughes L."/>
            <person name="Hurhula B."/>
            <person name="Husby M.E."/>
            <person name="Kamat A."/>
            <person name="Kanga B."/>
            <person name="Kashin S."/>
            <person name="Khazanovich D."/>
            <person name="Kisner P."/>
            <person name="Lance K."/>
            <person name="Lara M."/>
            <person name="Lee W."/>
            <person name="Lennon N."/>
            <person name="Letendre F."/>
            <person name="LeVine R."/>
            <person name="Lipovsky A."/>
            <person name="Liu X."/>
            <person name="Liu J."/>
            <person name="Liu S."/>
            <person name="Lokyitsang T."/>
            <person name="Lokyitsang Y."/>
            <person name="Lubonja R."/>
            <person name="Lui A."/>
            <person name="MacDonald P."/>
            <person name="Magnisalis V."/>
            <person name="Maru K."/>
            <person name="Matthews C."/>
            <person name="McCusker W."/>
            <person name="McDonough S."/>
            <person name="Mehta T."/>
            <person name="Meldrim J."/>
            <person name="Meneus L."/>
            <person name="Mihai O."/>
            <person name="Mihalev A."/>
            <person name="Mihova T."/>
            <person name="Mittelman R."/>
            <person name="Mlenga V."/>
            <person name="Montmayeur A."/>
            <person name="Mulrain L."/>
            <person name="Navidi A."/>
            <person name="Naylor J."/>
            <person name="Negash T."/>
            <person name="Nguyen T."/>
            <person name="Nguyen N."/>
            <person name="Nicol R."/>
            <person name="Norbu C."/>
            <person name="Norbu N."/>
            <person name="Novod N."/>
            <person name="O'Neill B."/>
            <person name="Osman S."/>
            <person name="Markiewicz E."/>
            <person name="Oyono O.L."/>
            <person name="Patti C."/>
            <person name="Phunkhang P."/>
            <person name="Pierre F."/>
            <person name="Priest M."/>
            <person name="Raghuraman S."/>
            <person name="Rege F."/>
            <person name="Reyes R."/>
            <person name="Rise C."/>
            <person name="Rogov P."/>
            <person name="Ross K."/>
            <person name="Ryan E."/>
            <person name="Settipalli S."/>
            <person name="Shea T."/>
            <person name="Sherpa N."/>
            <person name="Shi L."/>
            <person name="Shih D."/>
            <person name="Sparrow T."/>
            <person name="Spaulding J."/>
            <person name="Stalker J."/>
            <person name="Stange-Thomann N."/>
            <person name="Stavropoulos S."/>
            <person name="Stone C."/>
            <person name="Strader C."/>
            <person name="Tesfaye S."/>
            <person name="Thomson T."/>
            <person name="Thoulutsang Y."/>
            <person name="Thoulutsang D."/>
            <person name="Topham K."/>
            <person name="Topping I."/>
            <person name="Tsamla T."/>
            <person name="Vassiliev H."/>
            <person name="Vo A."/>
            <person name="Wangchuk T."/>
            <person name="Wangdi T."/>
            <person name="Weiand M."/>
            <person name="Wilkinson J."/>
            <person name="Wilson A."/>
            <person name="Yadav S."/>
            <person name="Young G."/>
            <person name="Yu Q."/>
            <person name="Zembek L."/>
            <person name="Zhong D."/>
            <person name="Zimmer A."/>
            <person name="Zwirko Z."/>
            <person name="Jaffe D.B."/>
            <person name="Alvarez P."/>
            <person name="Brockman W."/>
            <person name="Butler J."/>
            <person name="Chin C."/>
            <person name="Gnerre S."/>
            <person name="Grabherr M."/>
            <person name="Kleber M."/>
            <person name="Mauceli E."/>
            <person name="MacCallum I."/>
        </authorList>
    </citation>
    <scope>NUCLEOTIDE SEQUENCE [LARGE SCALE GENOMIC DNA]</scope>
    <source>
        <strain evidence="7">Tucson 14024-0371.13</strain>
    </source>
</reference>
<keyword evidence="7" id="KW-1185">Reference proteome</keyword>
<dbReference type="PROSITE" id="PS51700">
    <property type="entry name" value="SEPARIN"/>
    <property type="match status" value="1"/>
</dbReference>
<dbReference type="PANTHER" id="PTHR12792">
    <property type="entry name" value="EXTRA SPINDLE POLES 1-RELATED"/>
    <property type="match status" value="1"/>
</dbReference>
<evidence type="ECO:0000313" key="6">
    <source>
        <dbReference type="EMBL" id="EDV40328.1"/>
    </source>
</evidence>
<evidence type="ECO:0000256" key="2">
    <source>
        <dbReference type="ARBA" id="ARBA00012489"/>
    </source>
</evidence>
<dbReference type="GO" id="GO:0004197">
    <property type="term" value="F:cysteine-type endopeptidase activity"/>
    <property type="evidence" value="ECO:0007669"/>
    <property type="project" value="EnsemblMetazoa"/>
</dbReference>
<protein>
    <recommendedName>
        <fullName evidence="2">separase</fullName>
        <ecNumber evidence="2">3.4.22.49</ecNumber>
    </recommendedName>
</protein>
<dbReference type="Proteomes" id="UP000007801">
    <property type="component" value="Unassembled WGS sequence"/>
</dbReference>
<dbReference type="PANTHER" id="PTHR12792:SF0">
    <property type="entry name" value="SEPARIN"/>
    <property type="match status" value="1"/>
</dbReference>
<dbReference type="GO" id="GO:0006508">
    <property type="term" value="P:proteolysis"/>
    <property type="evidence" value="ECO:0007669"/>
    <property type="project" value="InterPro"/>
</dbReference>
<dbReference type="OrthoDB" id="10255632at2759"/>
<evidence type="ECO:0000313" key="7">
    <source>
        <dbReference type="Proteomes" id="UP000007801"/>
    </source>
</evidence>
<evidence type="ECO:0000256" key="4">
    <source>
        <dbReference type="ARBA" id="ARBA00022829"/>
    </source>
</evidence>
<evidence type="ECO:0000256" key="3">
    <source>
        <dbReference type="ARBA" id="ARBA00022801"/>
    </source>
</evidence>
<dbReference type="FunCoup" id="B3M3N5">
    <property type="interactions" value="31"/>
</dbReference>
<keyword evidence="3 6" id="KW-0378">Hydrolase</keyword>
<dbReference type="STRING" id="7217.B3M3N5"/>
<dbReference type="eggNOG" id="KOG1849">
    <property type="taxonomic scope" value="Eukaryota"/>
</dbReference>
<dbReference type="OMA" id="AWNLAVE"/>
<dbReference type="InterPro" id="IPR005314">
    <property type="entry name" value="Peptidase_C50"/>
</dbReference>
<proteinExistence type="predicted"/>
<dbReference type="EC" id="3.4.22.49" evidence="2"/>
<keyword evidence="4" id="KW-0159">Chromosome partition</keyword>
<dbReference type="InterPro" id="IPR030397">
    <property type="entry name" value="SEPARIN_core_dom"/>
</dbReference>
<dbReference type="Pfam" id="PF03568">
    <property type="entry name" value="Separin_C"/>
    <property type="match status" value="1"/>
</dbReference>
<dbReference type="CTD" id="38640"/>
<dbReference type="GO" id="GO:0005737">
    <property type="term" value="C:cytoplasm"/>
    <property type="evidence" value="ECO:0007669"/>
    <property type="project" value="TreeGrafter"/>
</dbReference>
<dbReference type="GO" id="GO:0072686">
    <property type="term" value="C:mitotic spindle"/>
    <property type="evidence" value="ECO:0007669"/>
    <property type="project" value="TreeGrafter"/>
</dbReference>
<dbReference type="PhylomeDB" id="B3M3N5"/>
<name>B3M3N5_DROAN</name>
<dbReference type="MEROPS" id="C50.003"/>
<dbReference type="GO" id="GO:0140445">
    <property type="term" value="C:chromosome, telomeric repeat region"/>
    <property type="evidence" value="ECO:0007669"/>
    <property type="project" value="EnsemblMetazoa"/>
</dbReference>
<dbReference type="AlphaFoldDB" id="B3M3N5"/>
<accession>B3M3N5</accession>
<dbReference type="EMBL" id="CH902618">
    <property type="protein sequence ID" value="EDV40328.1"/>
    <property type="molecule type" value="Genomic_DNA"/>
</dbReference>
<comment type="catalytic activity">
    <reaction evidence="1">
        <text>All bonds known to be hydrolyzed by this endopeptidase have arginine in P1 and an acidic residue in P4. P6 is often occupied by an acidic residue or by a hydroxy-amino-acid residue, the phosphorylation of which enhances cleavage.</text>
        <dbReference type="EC" id="3.4.22.49"/>
    </reaction>
</comment>
<dbReference type="GeneID" id="6493321"/>
<dbReference type="GO" id="GO:0000070">
    <property type="term" value="P:mitotic sister chromatid segregation"/>
    <property type="evidence" value="ECO:0007669"/>
    <property type="project" value="EnsemblMetazoa"/>
</dbReference>
<feature type="domain" description="Peptidase C50" evidence="5">
    <location>
        <begin position="412"/>
        <end position="508"/>
    </location>
</feature>
<dbReference type="GO" id="GO:0005634">
    <property type="term" value="C:nucleus"/>
    <property type="evidence" value="ECO:0007669"/>
    <property type="project" value="InterPro"/>
</dbReference>
<sequence length="635" mass="72748">MLEAGGEADILSSITSSDVGPEAKEYNLLRADEEYRNGNEEHSIFYQVKAQFQSTDLRYITEAEHLESQRPSSKELLKAASAEEKKDYKSNKFLRNIIKYLQQKEAEKAPARQAEESLEHLDFLEDVENPVDGVARISDICNRLPEEWCVLQVCKSFNPATTYSVFNEIFASDGAIYLSLLRHCRSPMIGPICVRFAGGKMADIFREYSTLVERFRRVVTVDPLNMKNKEAKQKYWQELNAFDTFLQKLLADFREIISPYSFLFFGKRYDCSAVQKQTKVVNCRVDDFCLVNQWSNHQRVLLSQAALHANRLSAADMKLICYELTTSDNEIQAVYDMLKECASDWTQLEERQELVARRFPTILVVDERLDHLHWEQLVTVQEFSRVKSLHCLWRLFQQHRSSIKHGYYTTNIKSGMSVINPNADLVNSGRRMRSFFEYWLKHWQNLFETVPTEDLLVKRAYQADCFVYAGHGSGLQYVHGRQICRSKVRSVVFLFGCDSTRMLGTGLYSALYGAHDYYHGALCPSIVGTLMPALDGNMDTVSVTVLSLWIAPSDKKVIPWTQIDNVSWLKTGVVKGSGDNPTPSMEQEHNYHLGSLCSILSLVQQGKVEPLVYNCCIYVCRGLPAWNLAVEKMPF</sequence>
<organism evidence="6 7">
    <name type="scientific">Drosophila ananassae</name>
    <name type="common">Fruit fly</name>
    <dbReference type="NCBI Taxonomy" id="7217"/>
    <lineage>
        <taxon>Eukaryota</taxon>
        <taxon>Metazoa</taxon>
        <taxon>Ecdysozoa</taxon>
        <taxon>Arthropoda</taxon>
        <taxon>Hexapoda</taxon>
        <taxon>Insecta</taxon>
        <taxon>Pterygota</taxon>
        <taxon>Neoptera</taxon>
        <taxon>Endopterygota</taxon>
        <taxon>Diptera</taxon>
        <taxon>Brachycera</taxon>
        <taxon>Muscomorpha</taxon>
        <taxon>Ephydroidea</taxon>
        <taxon>Drosophilidae</taxon>
        <taxon>Drosophila</taxon>
        <taxon>Sophophora</taxon>
    </lineage>
</organism>
<dbReference type="InParanoid" id="B3M3N5"/>
<evidence type="ECO:0000259" key="5">
    <source>
        <dbReference type="PROSITE" id="PS51700"/>
    </source>
</evidence>
<dbReference type="HOGENOM" id="CLU_029225_0_0_1"/>
<gene>
    <name evidence="6" type="primary">Dana\GF10451</name>
    <name evidence="6" type="synonym">dana_GLEANR_10405</name>
    <name evidence="6" type="ORF">GF10451</name>
</gene>
<dbReference type="KEGG" id="dan:6493321"/>
<dbReference type="GO" id="GO:0051307">
    <property type="term" value="P:meiotic chromosome separation"/>
    <property type="evidence" value="ECO:0007669"/>
    <property type="project" value="EnsemblMetazoa"/>
</dbReference>
<evidence type="ECO:0000256" key="1">
    <source>
        <dbReference type="ARBA" id="ARBA00000451"/>
    </source>
</evidence>
<dbReference type="GO" id="GO:0016233">
    <property type="term" value="P:telomere capping"/>
    <property type="evidence" value="ECO:0007669"/>
    <property type="project" value="EnsemblMetazoa"/>
</dbReference>